<keyword evidence="4" id="KW-1185">Reference proteome</keyword>
<gene>
    <name evidence="3" type="ORF">GCM10017600_78090</name>
</gene>
<dbReference type="Proteomes" id="UP001143474">
    <property type="component" value="Unassembled WGS sequence"/>
</dbReference>
<evidence type="ECO:0000256" key="1">
    <source>
        <dbReference type="SAM" id="MobiDB-lite"/>
    </source>
</evidence>
<accession>A0A9W6MHP0</accession>
<dbReference type="PROSITE" id="PS51257">
    <property type="entry name" value="PROKAR_LIPOPROTEIN"/>
    <property type="match status" value="1"/>
</dbReference>
<feature type="region of interest" description="Disordered" evidence="1">
    <location>
        <begin position="22"/>
        <end position="53"/>
    </location>
</feature>
<evidence type="ECO:0000256" key="2">
    <source>
        <dbReference type="SAM" id="SignalP"/>
    </source>
</evidence>
<feature type="chain" id="PRO_5040791706" description="DUF3558 domain-containing protein" evidence="2">
    <location>
        <begin position="26"/>
        <end position="191"/>
    </location>
</feature>
<sequence length="191" mass="20247">MGTPKSLIVIVAAGLGLTACGTAPATPEPRRSEVESAATPTSNGVSTTPLTSESLYPSGFDPAAYRPPEHWKAPCKAAYLRLAVGLLANWNAIRNLIERTGNSAYHTATIKFSYEQLVDSPQKEILRACQQADPVIGARFERGVAAAGTAMSIVCREAEPSTCARPELSAEERAMLSESVQPLLAAVPPKR</sequence>
<evidence type="ECO:0000313" key="4">
    <source>
        <dbReference type="Proteomes" id="UP001143474"/>
    </source>
</evidence>
<name>A0A9W6MHP0_9ACTN</name>
<dbReference type="RefSeq" id="WP_271222633.1">
    <property type="nucleotide sequence ID" value="NZ_BAAAVD010000033.1"/>
</dbReference>
<dbReference type="EMBL" id="BSEV01000031">
    <property type="protein sequence ID" value="GLK14397.1"/>
    <property type="molecule type" value="Genomic_DNA"/>
</dbReference>
<reference evidence="3" key="1">
    <citation type="journal article" date="2014" name="Int. J. Syst. Evol. Microbiol.">
        <title>Complete genome sequence of Corynebacterium casei LMG S-19264T (=DSM 44701T), isolated from a smear-ripened cheese.</title>
        <authorList>
            <consortium name="US DOE Joint Genome Institute (JGI-PGF)"/>
            <person name="Walter F."/>
            <person name="Albersmeier A."/>
            <person name="Kalinowski J."/>
            <person name="Ruckert C."/>
        </authorList>
    </citation>
    <scope>NUCLEOTIDE SEQUENCE</scope>
    <source>
        <strain evidence="3">VKM Ac-2007</strain>
    </source>
</reference>
<organism evidence="3 4">
    <name type="scientific">Streptosporangium carneum</name>
    <dbReference type="NCBI Taxonomy" id="47481"/>
    <lineage>
        <taxon>Bacteria</taxon>
        <taxon>Bacillati</taxon>
        <taxon>Actinomycetota</taxon>
        <taxon>Actinomycetes</taxon>
        <taxon>Streptosporangiales</taxon>
        <taxon>Streptosporangiaceae</taxon>
        <taxon>Streptosporangium</taxon>
    </lineage>
</organism>
<keyword evidence="2" id="KW-0732">Signal</keyword>
<proteinExistence type="predicted"/>
<evidence type="ECO:0008006" key="5">
    <source>
        <dbReference type="Google" id="ProtNLM"/>
    </source>
</evidence>
<reference evidence="3" key="2">
    <citation type="submission" date="2023-01" db="EMBL/GenBank/DDBJ databases">
        <authorList>
            <person name="Sun Q."/>
            <person name="Evtushenko L."/>
        </authorList>
    </citation>
    <scope>NUCLEOTIDE SEQUENCE</scope>
    <source>
        <strain evidence="3">VKM Ac-2007</strain>
    </source>
</reference>
<protein>
    <recommendedName>
        <fullName evidence="5">DUF3558 domain-containing protein</fullName>
    </recommendedName>
</protein>
<comment type="caution">
    <text evidence="3">The sequence shown here is derived from an EMBL/GenBank/DDBJ whole genome shotgun (WGS) entry which is preliminary data.</text>
</comment>
<feature type="signal peptide" evidence="2">
    <location>
        <begin position="1"/>
        <end position="25"/>
    </location>
</feature>
<feature type="compositionally biased region" description="Polar residues" evidence="1">
    <location>
        <begin position="38"/>
        <end position="53"/>
    </location>
</feature>
<dbReference type="AlphaFoldDB" id="A0A9W6MHP0"/>
<evidence type="ECO:0000313" key="3">
    <source>
        <dbReference type="EMBL" id="GLK14397.1"/>
    </source>
</evidence>